<evidence type="ECO:0000256" key="5">
    <source>
        <dbReference type="ARBA" id="ARBA00048539"/>
    </source>
</evidence>
<accession>A0A2S7K7Z7</accession>
<dbReference type="OrthoDB" id="9807403at2"/>
<dbReference type="InterPro" id="IPR012094">
    <property type="entry name" value="tRNA_Ile_lys_synt"/>
</dbReference>
<keyword evidence="3 6" id="KW-0547">Nucleotide-binding</keyword>
<comment type="function">
    <text evidence="6">Ligates lysine onto the cytidine present at position 34 of the AUA codon-specific tRNA(Ile) that contains the anticodon CAU, in an ATP-dependent manner. Cytidine is converted to lysidine, thus changing the amino acid specificity of the tRNA from methionine to isoleucine.</text>
</comment>
<feature type="domain" description="tRNA(Ile)-lysidine/2-thiocytidine synthase N-terminal" evidence="7">
    <location>
        <begin position="25"/>
        <end position="208"/>
    </location>
</feature>
<dbReference type="NCBIfam" id="TIGR02432">
    <property type="entry name" value="lysidine_TilS_N"/>
    <property type="match status" value="1"/>
</dbReference>
<comment type="caution">
    <text evidence="8">The sequence shown here is derived from an EMBL/GenBank/DDBJ whole genome shotgun (WGS) entry which is preliminary data.</text>
</comment>
<gene>
    <name evidence="6 8" type="primary">tilS</name>
    <name evidence="8" type="ORF">CW354_10175</name>
</gene>
<dbReference type="GO" id="GO:0006400">
    <property type="term" value="P:tRNA modification"/>
    <property type="evidence" value="ECO:0007669"/>
    <property type="project" value="UniProtKB-UniRule"/>
</dbReference>
<dbReference type="EC" id="6.3.4.19" evidence="6"/>
<protein>
    <recommendedName>
        <fullName evidence="6">tRNA(Ile)-lysidine synthase</fullName>
        <ecNumber evidence="6">6.3.4.19</ecNumber>
    </recommendedName>
    <alternativeName>
        <fullName evidence="6">tRNA(Ile)-2-lysyl-cytidine synthase</fullName>
    </alternativeName>
    <alternativeName>
        <fullName evidence="6">tRNA(Ile)-lysidine synthetase</fullName>
    </alternativeName>
</protein>
<evidence type="ECO:0000256" key="1">
    <source>
        <dbReference type="ARBA" id="ARBA00022598"/>
    </source>
</evidence>
<evidence type="ECO:0000256" key="2">
    <source>
        <dbReference type="ARBA" id="ARBA00022694"/>
    </source>
</evidence>
<dbReference type="EMBL" id="PJCH01000005">
    <property type="protein sequence ID" value="PQA88637.1"/>
    <property type="molecule type" value="Genomic_DNA"/>
</dbReference>
<keyword evidence="4 6" id="KW-0067">ATP-binding</keyword>
<proteinExistence type="inferred from homology"/>
<evidence type="ECO:0000259" key="7">
    <source>
        <dbReference type="Pfam" id="PF01171"/>
    </source>
</evidence>
<keyword evidence="6" id="KW-0963">Cytoplasm</keyword>
<name>A0A2S7K7Z7_9PROT</name>
<comment type="domain">
    <text evidence="6">The N-terminal region contains the highly conserved SGGXDS motif, predicted to be a P-loop motif involved in ATP binding.</text>
</comment>
<comment type="subcellular location">
    <subcellularLocation>
        <location evidence="6">Cytoplasm</location>
    </subcellularLocation>
</comment>
<dbReference type="InterPro" id="IPR011063">
    <property type="entry name" value="TilS/TtcA_N"/>
</dbReference>
<reference evidence="8 9" key="1">
    <citation type="submission" date="2017-12" db="EMBL/GenBank/DDBJ databases">
        <authorList>
            <person name="Hurst M.R.H."/>
        </authorList>
    </citation>
    <scope>NUCLEOTIDE SEQUENCE [LARGE SCALE GENOMIC DNA]</scope>
    <source>
        <strain evidence="8 9">SY-3-19</strain>
    </source>
</reference>
<dbReference type="GO" id="GO:0032267">
    <property type="term" value="F:tRNA(Ile)-lysidine synthase activity"/>
    <property type="evidence" value="ECO:0007669"/>
    <property type="project" value="UniProtKB-EC"/>
</dbReference>
<evidence type="ECO:0000256" key="6">
    <source>
        <dbReference type="HAMAP-Rule" id="MF_01161"/>
    </source>
</evidence>
<dbReference type="Gene3D" id="3.40.50.620">
    <property type="entry name" value="HUPs"/>
    <property type="match status" value="1"/>
</dbReference>
<evidence type="ECO:0000313" key="8">
    <source>
        <dbReference type="EMBL" id="PQA88637.1"/>
    </source>
</evidence>
<keyword evidence="1 6" id="KW-0436">Ligase</keyword>
<dbReference type="PANTHER" id="PTHR43033:SF1">
    <property type="entry name" value="TRNA(ILE)-LYSIDINE SYNTHASE-RELATED"/>
    <property type="match status" value="1"/>
</dbReference>
<dbReference type="Proteomes" id="UP000239504">
    <property type="component" value="Unassembled WGS sequence"/>
</dbReference>
<feature type="binding site" evidence="6">
    <location>
        <begin position="30"/>
        <end position="35"/>
    </location>
    <ligand>
        <name>ATP</name>
        <dbReference type="ChEBI" id="CHEBI:30616"/>
    </ligand>
</feature>
<organism evidence="8 9">
    <name type="scientific">Hyphococcus luteus</name>
    <dbReference type="NCBI Taxonomy" id="2058213"/>
    <lineage>
        <taxon>Bacteria</taxon>
        <taxon>Pseudomonadati</taxon>
        <taxon>Pseudomonadota</taxon>
        <taxon>Alphaproteobacteria</taxon>
        <taxon>Parvularculales</taxon>
        <taxon>Parvularculaceae</taxon>
        <taxon>Hyphococcus</taxon>
    </lineage>
</organism>
<dbReference type="CDD" id="cd01992">
    <property type="entry name" value="TilS_N"/>
    <property type="match status" value="1"/>
</dbReference>
<dbReference type="HAMAP" id="MF_01161">
    <property type="entry name" value="tRNA_Ile_lys_synt"/>
    <property type="match status" value="1"/>
</dbReference>
<dbReference type="PANTHER" id="PTHR43033">
    <property type="entry name" value="TRNA(ILE)-LYSIDINE SYNTHASE-RELATED"/>
    <property type="match status" value="1"/>
</dbReference>
<keyword evidence="2 6" id="KW-0819">tRNA processing</keyword>
<dbReference type="AlphaFoldDB" id="A0A2S7K7Z7"/>
<dbReference type="InterPro" id="IPR014729">
    <property type="entry name" value="Rossmann-like_a/b/a_fold"/>
</dbReference>
<evidence type="ECO:0000256" key="3">
    <source>
        <dbReference type="ARBA" id="ARBA00022741"/>
    </source>
</evidence>
<dbReference type="GO" id="GO:0005524">
    <property type="term" value="F:ATP binding"/>
    <property type="evidence" value="ECO:0007669"/>
    <property type="project" value="UniProtKB-UniRule"/>
</dbReference>
<evidence type="ECO:0000313" key="9">
    <source>
        <dbReference type="Proteomes" id="UP000239504"/>
    </source>
</evidence>
<comment type="catalytic activity">
    <reaction evidence="5 6">
        <text>cytidine(34) in tRNA(Ile2) + L-lysine + ATP = lysidine(34) in tRNA(Ile2) + AMP + diphosphate + H(+)</text>
        <dbReference type="Rhea" id="RHEA:43744"/>
        <dbReference type="Rhea" id="RHEA-COMP:10625"/>
        <dbReference type="Rhea" id="RHEA-COMP:10670"/>
        <dbReference type="ChEBI" id="CHEBI:15378"/>
        <dbReference type="ChEBI" id="CHEBI:30616"/>
        <dbReference type="ChEBI" id="CHEBI:32551"/>
        <dbReference type="ChEBI" id="CHEBI:33019"/>
        <dbReference type="ChEBI" id="CHEBI:82748"/>
        <dbReference type="ChEBI" id="CHEBI:83665"/>
        <dbReference type="ChEBI" id="CHEBI:456215"/>
        <dbReference type="EC" id="6.3.4.19"/>
    </reaction>
</comment>
<dbReference type="RefSeq" id="WP_104829879.1">
    <property type="nucleotide sequence ID" value="NZ_PJCH01000005.1"/>
</dbReference>
<dbReference type="GO" id="GO:0005737">
    <property type="term" value="C:cytoplasm"/>
    <property type="evidence" value="ECO:0007669"/>
    <property type="project" value="UniProtKB-SubCell"/>
</dbReference>
<comment type="similarity">
    <text evidence="6">Belongs to the tRNA(Ile)-lysidine synthase family.</text>
</comment>
<sequence length="440" mass="45896">MATQNALTPEAFAARLDALVPPKKLALALSGGRDSVALLQLCADYARRKGLALFAYTVDHGLRAEAGREAQQAAGWARAAGAAHRILKWTGDKPASGVQAAARKARYRLMIEAAQADGCEALVTAHTLDDQAETLFMRLSRGAGTNGLAAMREETLAASGAGAPIRLLRPLLSFSRENITQWLGAIGQDFVDDPSNLDPTFERVRVRAVLAALGEQDLLTGAALAETAAKAAKAADRLAGEEDALFDRFGGCFYGWGGVSLDRWRGDAPGSAGLARRLIHAAGGGEFAPDEEAAADAVENAAETGGGALGGALIRLFKGRLWFLREPAALLGRAGQAAASPEPLEGALLWDRRFIISVRGESEGLEIAPLGTAAPEFLGARAGLFRGPAEGLSALPGLYQRGVLIGAPSLPFMGKGPKTAGAAATSLAKERYMGGIVRFY</sequence>
<keyword evidence="9" id="KW-1185">Reference proteome</keyword>
<dbReference type="SUPFAM" id="SSF52402">
    <property type="entry name" value="Adenine nucleotide alpha hydrolases-like"/>
    <property type="match status" value="1"/>
</dbReference>
<dbReference type="Pfam" id="PF01171">
    <property type="entry name" value="ATP_bind_3"/>
    <property type="match status" value="1"/>
</dbReference>
<dbReference type="InterPro" id="IPR012795">
    <property type="entry name" value="tRNA_Ile_lys_synt_N"/>
</dbReference>
<evidence type="ECO:0000256" key="4">
    <source>
        <dbReference type="ARBA" id="ARBA00022840"/>
    </source>
</evidence>